<gene>
    <name evidence="8" type="ORF">AMSG_00987</name>
</gene>
<dbReference type="eggNOG" id="KOG0667">
    <property type="taxonomic scope" value="Eukaryota"/>
</dbReference>
<keyword evidence="1" id="KW-0723">Serine/threonine-protein kinase</keyword>
<dbReference type="EMBL" id="GL349436">
    <property type="protein sequence ID" value="KNC52161.1"/>
    <property type="molecule type" value="Genomic_DNA"/>
</dbReference>
<dbReference type="SUPFAM" id="SSF56112">
    <property type="entry name" value="Protein kinase-like (PK-like)"/>
    <property type="match status" value="1"/>
</dbReference>
<dbReference type="InterPro" id="IPR011009">
    <property type="entry name" value="Kinase-like_dom_sf"/>
</dbReference>
<evidence type="ECO:0000256" key="4">
    <source>
        <dbReference type="ARBA" id="ARBA00022777"/>
    </source>
</evidence>
<evidence type="ECO:0000313" key="8">
    <source>
        <dbReference type="EMBL" id="KNC52161.1"/>
    </source>
</evidence>
<feature type="domain" description="Protein kinase" evidence="6">
    <location>
        <begin position="507"/>
        <end position="792"/>
    </location>
</feature>
<dbReference type="SUPFAM" id="SSF64268">
    <property type="entry name" value="PX domain"/>
    <property type="match status" value="1"/>
</dbReference>
<dbReference type="Gene3D" id="3.30.1520.10">
    <property type="entry name" value="Phox-like domain"/>
    <property type="match status" value="1"/>
</dbReference>
<dbReference type="PANTHER" id="PTHR24058">
    <property type="entry name" value="DUAL SPECIFICITY PROTEIN KINASE"/>
    <property type="match status" value="1"/>
</dbReference>
<keyword evidence="2" id="KW-0808">Transferase</keyword>
<dbReference type="CDD" id="cd06093">
    <property type="entry name" value="PX_domain"/>
    <property type="match status" value="1"/>
</dbReference>
<protein>
    <submittedName>
        <fullName evidence="8">CMGC/DYRK protein kinase</fullName>
    </submittedName>
</protein>
<dbReference type="InterPro" id="IPR029062">
    <property type="entry name" value="Class_I_gatase-like"/>
</dbReference>
<keyword evidence="4 8" id="KW-0418">Kinase</keyword>
<evidence type="ECO:0000256" key="2">
    <source>
        <dbReference type="ARBA" id="ARBA00022679"/>
    </source>
</evidence>
<dbReference type="PROSITE" id="PS00108">
    <property type="entry name" value="PROTEIN_KINASE_ST"/>
    <property type="match status" value="1"/>
</dbReference>
<keyword evidence="3" id="KW-0547">Nucleotide-binding</keyword>
<dbReference type="AlphaFoldDB" id="A0A0L0DJB9"/>
<dbReference type="InterPro" id="IPR008271">
    <property type="entry name" value="Ser/Thr_kinase_AS"/>
</dbReference>
<dbReference type="GO" id="GO:0004674">
    <property type="term" value="F:protein serine/threonine kinase activity"/>
    <property type="evidence" value="ECO:0007669"/>
    <property type="project" value="UniProtKB-KW"/>
</dbReference>
<dbReference type="PROSITE" id="PS50195">
    <property type="entry name" value="PX"/>
    <property type="match status" value="1"/>
</dbReference>
<evidence type="ECO:0000259" key="7">
    <source>
        <dbReference type="PROSITE" id="PS50195"/>
    </source>
</evidence>
<dbReference type="PROSITE" id="PS50011">
    <property type="entry name" value="PROTEIN_KINASE_DOM"/>
    <property type="match status" value="1"/>
</dbReference>
<organism evidence="8 9">
    <name type="scientific">Thecamonas trahens ATCC 50062</name>
    <dbReference type="NCBI Taxonomy" id="461836"/>
    <lineage>
        <taxon>Eukaryota</taxon>
        <taxon>Apusozoa</taxon>
        <taxon>Apusomonadida</taxon>
        <taxon>Apusomonadidae</taxon>
        <taxon>Thecamonas</taxon>
    </lineage>
</organism>
<dbReference type="Gene3D" id="3.40.50.880">
    <property type="match status" value="1"/>
</dbReference>
<dbReference type="SUPFAM" id="SSF52317">
    <property type="entry name" value="Class I glutamine amidotransferase-like"/>
    <property type="match status" value="1"/>
</dbReference>
<evidence type="ECO:0000256" key="5">
    <source>
        <dbReference type="ARBA" id="ARBA00022840"/>
    </source>
</evidence>
<dbReference type="InterPro" id="IPR001683">
    <property type="entry name" value="PX_dom"/>
</dbReference>
<keyword evidence="9" id="KW-1185">Reference proteome</keyword>
<name>A0A0L0DJB9_THETB</name>
<feature type="domain" description="PX" evidence="7">
    <location>
        <begin position="1"/>
        <end position="158"/>
    </location>
</feature>
<dbReference type="Pfam" id="PF00069">
    <property type="entry name" value="Pkinase"/>
    <property type="match status" value="1"/>
</dbReference>
<dbReference type="SMART" id="SM00220">
    <property type="entry name" value="S_TKc"/>
    <property type="match status" value="1"/>
</dbReference>
<dbReference type="Proteomes" id="UP000054408">
    <property type="component" value="Unassembled WGS sequence"/>
</dbReference>
<proteinExistence type="predicted"/>
<dbReference type="InterPro" id="IPR036871">
    <property type="entry name" value="PX_dom_sf"/>
</dbReference>
<dbReference type="GeneID" id="25560761"/>
<dbReference type="GO" id="GO:0035091">
    <property type="term" value="F:phosphatidylinositol binding"/>
    <property type="evidence" value="ECO:0007669"/>
    <property type="project" value="InterPro"/>
</dbReference>
<evidence type="ECO:0000256" key="1">
    <source>
        <dbReference type="ARBA" id="ARBA00022527"/>
    </source>
</evidence>
<dbReference type="Gene3D" id="3.30.200.20">
    <property type="entry name" value="Phosphorylase Kinase, domain 1"/>
    <property type="match status" value="1"/>
</dbReference>
<dbReference type="OrthoDB" id="5979581at2759"/>
<keyword evidence="5" id="KW-0067">ATP-binding</keyword>
<evidence type="ECO:0000256" key="3">
    <source>
        <dbReference type="ARBA" id="ARBA00022741"/>
    </source>
</evidence>
<dbReference type="InterPro" id="IPR000719">
    <property type="entry name" value="Prot_kinase_dom"/>
</dbReference>
<dbReference type="RefSeq" id="XP_013762164.1">
    <property type="nucleotide sequence ID" value="XM_013906710.1"/>
</dbReference>
<dbReference type="InterPro" id="IPR050494">
    <property type="entry name" value="Ser_Thr_dual-spec_kinase"/>
</dbReference>
<sequence length="840" mass="87922">MYAVPHPWAKPVSHAGPWRSLSRSELDEAWVEAEVAEAVDDAPPWAPGARCMRYEVAVTVTADADGAAPASWRVHRTYSQFDAFHTALTEALRHEVVGLPDLPQMPAKTWGLRSRSRAPAVVAARRAAFDLLLDVVCSHEIVRSLPVVRAFLDIGTHVLAPTGRVLVVLPDRGVDLADVASAWRVLSEAAVDVVFATPRGAVPVADEALLSAAPRDVQFEAAQLMEASTFCEPLDVCDAHPDAYAGLYLPSGLSVEYQAAMLESREVALAVAQFWAAGLPIATVGGAVLVLSKVTVPGSTSSLLDGRAVTTLPGSAQRKTRLIRGSQYAVSDAGTFAAQLERVAGVSLMPGPLLLGKPGTALVPDAAGYVVSDGQLVSGRWWGDAYAAAAALVSASALGFVGSAPGTAPSSPVTSPDSSPQLAVATLVAAPHERPASGSGGESATLGLSPASAIAAHGERLPPRLRDAMWNVARVYYVGTGRDPVWPSDEAAQVEVLPAGASIAFRFEVLGMAGEGVSGAVATVRDHAVAGTPVRALKVLHASADMAALGWHELDMLDHLSGALEASGFERDSLAALPILLPLESFEAKAHMCILLEWCACDLLHYMRSSLKAAEAGARAATACGVVRDGCEALALHGLAGLVHGDVKPENILVVCTDGEAERFRLTDYGSSFRIADAQRVSHLQTLLYRSPEAVVGYTGAYGSGTDGWSLACVAFEVASGGKPLFNVANEAQALAGMVELLGPPPTSWLARAAAECPDKALRYEALLAPASESSPAPRSRDEVVAELRSRLEWSTRSASNEQWLLEFMGGMLQWEASAREVELAAYTVVDTAGASAASC</sequence>
<dbReference type="Gene3D" id="1.10.510.10">
    <property type="entry name" value="Transferase(Phosphotransferase) domain 1"/>
    <property type="match status" value="1"/>
</dbReference>
<accession>A0A0L0DJB9</accession>
<dbReference type="Pfam" id="PF00787">
    <property type="entry name" value="PX"/>
    <property type="match status" value="1"/>
</dbReference>
<dbReference type="STRING" id="461836.A0A0L0DJB9"/>
<dbReference type="GO" id="GO:0005524">
    <property type="term" value="F:ATP binding"/>
    <property type="evidence" value="ECO:0007669"/>
    <property type="project" value="UniProtKB-KW"/>
</dbReference>
<evidence type="ECO:0000259" key="6">
    <source>
        <dbReference type="PROSITE" id="PS50011"/>
    </source>
</evidence>
<reference evidence="8 9" key="1">
    <citation type="submission" date="2010-05" db="EMBL/GenBank/DDBJ databases">
        <title>The Genome Sequence of Thecamonas trahens ATCC 50062.</title>
        <authorList>
            <consortium name="The Broad Institute Genome Sequencing Platform"/>
            <person name="Russ C."/>
            <person name="Cuomo C."/>
            <person name="Shea T."/>
            <person name="Young S.K."/>
            <person name="Zeng Q."/>
            <person name="Koehrsen M."/>
            <person name="Haas B."/>
            <person name="Borodovsky M."/>
            <person name="Guigo R."/>
            <person name="Alvarado L."/>
            <person name="Berlin A."/>
            <person name="Bochicchio J."/>
            <person name="Borenstein D."/>
            <person name="Chapman S."/>
            <person name="Chen Z."/>
            <person name="Freedman E."/>
            <person name="Gellesch M."/>
            <person name="Goldberg J."/>
            <person name="Griggs A."/>
            <person name="Gujja S."/>
            <person name="Heilman E."/>
            <person name="Heiman D."/>
            <person name="Hepburn T."/>
            <person name="Howarth C."/>
            <person name="Jen D."/>
            <person name="Larson L."/>
            <person name="Mehta T."/>
            <person name="Park D."/>
            <person name="Pearson M."/>
            <person name="Roberts A."/>
            <person name="Saif S."/>
            <person name="Shenoy N."/>
            <person name="Sisk P."/>
            <person name="Stolte C."/>
            <person name="Sykes S."/>
            <person name="Thomson T."/>
            <person name="Walk T."/>
            <person name="White J."/>
            <person name="Yandava C."/>
            <person name="Burger G."/>
            <person name="Gray M.W."/>
            <person name="Holland P.W.H."/>
            <person name="King N."/>
            <person name="Lang F.B.F."/>
            <person name="Roger A.J."/>
            <person name="Ruiz-Trillo I."/>
            <person name="Lander E."/>
            <person name="Nusbaum C."/>
        </authorList>
    </citation>
    <scope>NUCLEOTIDE SEQUENCE [LARGE SCALE GENOMIC DNA]</scope>
    <source>
        <strain evidence="8 9">ATCC 50062</strain>
    </source>
</reference>
<evidence type="ECO:0000313" key="9">
    <source>
        <dbReference type="Proteomes" id="UP000054408"/>
    </source>
</evidence>